<evidence type="ECO:0000256" key="3">
    <source>
        <dbReference type="ARBA" id="ARBA00023015"/>
    </source>
</evidence>
<sequence>MASFVRQLNMYGFRKVIHIEQGGLVKPEKDDTEFQHPYFLRGQEHLLENIKRKVTNVSSIKSEDIKVRQDSMTKLLTDVQMMKGKQESMDSKLIAMKHENEALWREVASLRQKHAQQQKVVNKLIQFLISLVQSNRILGVKRKIPLMLNDSSSPHAMPKYGRQYSLEHLHSPSPYSASAPAYGGPKLYSPDSGPIISDVTELAQSSPSPCPSGSSFEEERSSPVVRIKEEPPSPSRSPPAADVSPAGAPLSPSAFIDSIFQEDQPGSASTAAASTHSTRAQPHEKCLSVACLDKNELSDHLDTIDSSLDNLQTMLTTHGFSVDTSALLDLFSPSMAVTDMNLPDLDSSLASIQELLSSQEQQKPTEGEDSTADAGKQLVHYTAQPLFLVDSNPLDVGSADTPIFFELGEGPGFTEGEECLEDPTLSLLSGTEHLKPKDPAVS</sequence>
<evidence type="ECO:0000313" key="12">
    <source>
        <dbReference type="Proteomes" id="UP000695026"/>
    </source>
</evidence>
<comment type="subcellular location">
    <subcellularLocation>
        <location evidence="1">Nucleus</location>
    </subcellularLocation>
</comment>
<reference evidence="13" key="1">
    <citation type="submission" date="2025-08" db="UniProtKB">
        <authorList>
            <consortium name="RefSeq"/>
        </authorList>
    </citation>
    <scope>IDENTIFICATION</scope>
    <source>
        <tissue evidence="13">Liver</tissue>
    </source>
</reference>
<dbReference type="Gene3D" id="1.10.10.10">
    <property type="entry name" value="Winged helix-like DNA-binding domain superfamily/Winged helix DNA-binding domain"/>
    <property type="match status" value="1"/>
</dbReference>
<keyword evidence="7" id="KW-0804">Transcription</keyword>
<dbReference type="RefSeq" id="XP_007442634.1">
    <property type="nucleotide sequence ID" value="XM_007442572.2"/>
</dbReference>
<dbReference type="AlphaFoldDB" id="A0A9F2RB94"/>
<keyword evidence="6" id="KW-0010">Activator</keyword>
<protein>
    <submittedName>
        <fullName evidence="13">Heat shock factor protein 1 isoform X1</fullName>
    </submittedName>
</protein>
<dbReference type="OMA" id="LICWSPQ"/>
<evidence type="ECO:0000256" key="8">
    <source>
        <dbReference type="ARBA" id="ARBA00023242"/>
    </source>
</evidence>
<dbReference type="KEGG" id="pbi:103056437"/>
<keyword evidence="4 13" id="KW-0346">Stress response</keyword>
<feature type="compositionally biased region" description="Low complexity" evidence="10">
    <location>
        <begin position="205"/>
        <end position="215"/>
    </location>
</feature>
<evidence type="ECO:0000256" key="6">
    <source>
        <dbReference type="ARBA" id="ARBA00023159"/>
    </source>
</evidence>
<dbReference type="GO" id="GO:0003700">
    <property type="term" value="F:DNA-binding transcription factor activity"/>
    <property type="evidence" value="ECO:0007669"/>
    <property type="project" value="InterPro"/>
</dbReference>
<dbReference type="InterPro" id="IPR010542">
    <property type="entry name" value="Vert_HSTF_C"/>
</dbReference>
<dbReference type="Proteomes" id="UP000695026">
    <property type="component" value="Unplaced"/>
</dbReference>
<keyword evidence="8" id="KW-0539">Nucleus</keyword>
<dbReference type="SUPFAM" id="SSF46785">
    <property type="entry name" value="Winged helix' DNA-binding domain"/>
    <property type="match status" value="1"/>
</dbReference>
<dbReference type="PANTHER" id="PTHR10015:SF274">
    <property type="entry name" value="HEAT SHOCK FACTOR PROTEIN 1"/>
    <property type="match status" value="1"/>
</dbReference>
<keyword evidence="5" id="KW-0238">DNA-binding</keyword>
<dbReference type="InterPro" id="IPR036388">
    <property type="entry name" value="WH-like_DNA-bd_sf"/>
</dbReference>
<keyword evidence="3" id="KW-0805">Transcription regulation</keyword>
<dbReference type="GO" id="GO:0043565">
    <property type="term" value="F:sequence-specific DNA binding"/>
    <property type="evidence" value="ECO:0007669"/>
    <property type="project" value="InterPro"/>
</dbReference>
<dbReference type="GO" id="GO:0005634">
    <property type="term" value="C:nucleus"/>
    <property type="evidence" value="ECO:0007669"/>
    <property type="project" value="UniProtKB-SubCell"/>
</dbReference>
<accession>A0A9F2RB94</accession>
<feature type="domain" description="HSF-type DNA-binding" evidence="11">
    <location>
        <begin position="1"/>
        <end position="53"/>
    </location>
</feature>
<dbReference type="SMART" id="SM00415">
    <property type="entry name" value="HSF"/>
    <property type="match status" value="1"/>
</dbReference>
<organism evidence="12 13">
    <name type="scientific">Python bivittatus</name>
    <name type="common">Burmese python</name>
    <name type="synonym">Python molurus bivittatus</name>
    <dbReference type="NCBI Taxonomy" id="176946"/>
    <lineage>
        <taxon>Eukaryota</taxon>
        <taxon>Metazoa</taxon>
        <taxon>Chordata</taxon>
        <taxon>Craniata</taxon>
        <taxon>Vertebrata</taxon>
        <taxon>Euteleostomi</taxon>
        <taxon>Lepidosauria</taxon>
        <taxon>Squamata</taxon>
        <taxon>Bifurcata</taxon>
        <taxon>Unidentata</taxon>
        <taxon>Episquamata</taxon>
        <taxon>Toxicofera</taxon>
        <taxon>Serpentes</taxon>
        <taxon>Henophidia</taxon>
        <taxon>Pythonidae</taxon>
        <taxon>Python</taxon>
    </lineage>
</organism>
<evidence type="ECO:0000313" key="13">
    <source>
        <dbReference type="RefSeq" id="XP_007442634.1"/>
    </source>
</evidence>
<name>A0A9F2RB94_PYTBI</name>
<comment type="similarity">
    <text evidence="2 9">Belongs to the HSF family.</text>
</comment>
<evidence type="ECO:0000256" key="2">
    <source>
        <dbReference type="ARBA" id="ARBA00006403"/>
    </source>
</evidence>
<dbReference type="Pfam" id="PF00447">
    <property type="entry name" value="HSF_DNA-bind"/>
    <property type="match status" value="1"/>
</dbReference>
<dbReference type="Pfam" id="PF06546">
    <property type="entry name" value="Vert_HS_TF"/>
    <property type="match status" value="1"/>
</dbReference>
<dbReference type="GeneID" id="103056437"/>
<dbReference type="OrthoDB" id="60033at2759"/>
<feature type="region of interest" description="Disordered" evidence="10">
    <location>
        <begin position="186"/>
        <end position="248"/>
    </location>
</feature>
<dbReference type="PANTHER" id="PTHR10015">
    <property type="entry name" value="HEAT SHOCK TRANSCRIPTION FACTOR"/>
    <property type="match status" value="1"/>
</dbReference>
<dbReference type="InterPro" id="IPR000232">
    <property type="entry name" value="HSF_DNA-bd"/>
</dbReference>
<evidence type="ECO:0000259" key="11">
    <source>
        <dbReference type="SMART" id="SM00415"/>
    </source>
</evidence>
<gene>
    <name evidence="13" type="primary">HSF1</name>
</gene>
<evidence type="ECO:0000256" key="9">
    <source>
        <dbReference type="RuleBase" id="RU004020"/>
    </source>
</evidence>
<proteinExistence type="inferred from homology"/>
<evidence type="ECO:0000256" key="1">
    <source>
        <dbReference type="ARBA" id="ARBA00004123"/>
    </source>
</evidence>
<feature type="compositionally biased region" description="Basic and acidic residues" evidence="10">
    <location>
        <begin position="217"/>
        <end position="231"/>
    </location>
</feature>
<keyword evidence="12" id="KW-1185">Reference proteome</keyword>
<dbReference type="CTD" id="3297"/>
<evidence type="ECO:0000256" key="7">
    <source>
        <dbReference type="ARBA" id="ARBA00023163"/>
    </source>
</evidence>
<evidence type="ECO:0000256" key="5">
    <source>
        <dbReference type="ARBA" id="ARBA00023125"/>
    </source>
</evidence>
<evidence type="ECO:0000256" key="4">
    <source>
        <dbReference type="ARBA" id="ARBA00023016"/>
    </source>
</evidence>
<dbReference type="FunFam" id="1.10.10.10:FF:000550">
    <property type="entry name" value="Heat shock transcription factor 2"/>
    <property type="match status" value="1"/>
</dbReference>
<dbReference type="InterPro" id="IPR036390">
    <property type="entry name" value="WH_DNA-bd_sf"/>
</dbReference>
<evidence type="ECO:0000256" key="10">
    <source>
        <dbReference type="SAM" id="MobiDB-lite"/>
    </source>
</evidence>